<sequence length="566" mass="65661">MFLQIVCRMSMSKSNMCTVNSDDVNELVDSMMNELMYWQSFRNNENDGIKCSLIYKVLQCIRAADPNAYEPSVLSIGPYHHGIPSLFPMEKEKWLCLDYVLKLNCNRSLYDYLAVITRLQSEVRSCYSEDNILNSRMFVEMLLLDSCFIIVCLNGIDGVKIQGVSEEYSHDQHVLTEIGFGKGKESLVEGIPKLSCRTKEYIPVMIEQEHHVDTHQDYKHGNNVETYYGQNQENIDMSQEWYNSSAVYDLLLLENQIPFFVVAKIYELLVDGERIEHRLLSDNLSKFVEGILLHFPLAIHDTDRPKDFDHLLHLCYMYFKPSHGARHKHQLKKSIGYFKTILFWVYKFFCSNNVGSQETEEIPLSQAYSEPLISVKEFQRWRRAEQYHEAGVEFKARAFDKHNPHSLLDIEFIDGVLHIPCLPVDDKSATLFRNLIAFEQSCPAVGNDFASYIHFLCHLISVPDDVALLSRKGVIVHQLDNDEEVSNLFARLLEYIVFDFSGEHYLKLLCQTMEAHYQNRLNRWISWLRHNHFGNPWLGFAALASIIMVFCSVGQTILAFLTFMSI</sequence>
<gene>
    <name evidence="2" type="ORF">PVAP13_4KG257000</name>
</gene>
<dbReference type="Pfam" id="PF03140">
    <property type="entry name" value="DUF247"/>
    <property type="match status" value="1"/>
</dbReference>
<dbReference type="AlphaFoldDB" id="A0A8T0TRX5"/>
<keyword evidence="1" id="KW-0472">Membrane</keyword>
<evidence type="ECO:0000256" key="1">
    <source>
        <dbReference type="SAM" id="Phobius"/>
    </source>
</evidence>
<protein>
    <submittedName>
        <fullName evidence="2">Uncharacterized protein</fullName>
    </submittedName>
</protein>
<dbReference type="InterPro" id="IPR004158">
    <property type="entry name" value="DUF247_pln"/>
</dbReference>
<dbReference type="PANTHER" id="PTHR31170">
    <property type="entry name" value="BNAC04G53230D PROTEIN"/>
    <property type="match status" value="1"/>
</dbReference>
<evidence type="ECO:0000313" key="2">
    <source>
        <dbReference type="EMBL" id="KAG2611584.1"/>
    </source>
</evidence>
<reference evidence="2" key="1">
    <citation type="submission" date="2020-05" db="EMBL/GenBank/DDBJ databases">
        <title>WGS assembly of Panicum virgatum.</title>
        <authorList>
            <person name="Lovell J.T."/>
            <person name="Jenkins J."/>
            <person name="Shu S."/>
            <person name="Juenger T.E."/>
            <person name="Schmutz J."/>
        </authorList>
    </citation>
    <scope>NUCLEOTIDE SEQUENCE</scope>
    <source>
        <strain evidence="2">AP13</strain>
    </source>
</reference>
<dbReference type="Proteomes" id="UP000823388">
    <property type="component" value="Chromosome 4K"/>
</dbReference>
<comment type="caution">
    <text evidence="2">The sequence shown here is derived from an EMBL/GenBank/DDBJ whole genome shotgun (WGS) entry which is preliminary data.</text>
</comment>
<keyword evidence="1" id="KW-0812">Transmembrane</keyword>
<dbReference type="PANTHER" id="PTHR31170:SF18">
    <property type="entry name" value="(WILD MALAYSIAN BANANA) HYPOTHETICAL PROTEIN"/>
    <property type="match status" value="1"/>
</dbReference>
<keyword evidence="3" id="KW-1185">Reference proteome</keyword>
<dbReference type="EMBL" id="CM029043">
    <property type="protein sequence ID" value="KAG2611584.1"/>
    <property type="molecule type" value="Genomic_DNA"/>
</dbReference>
<proteinExistence type="predicted"/>
<accession>A0A8T0TRX5</accession>
<name>A0A8T0TRX5_PANVG</name>
<feature type="transmembrane region" description="Helical" evidence="1">
    <location>
        <begin position="537"/>
        <end position="563"/>
    </location>
</feature>
<organism evidence="2 3">
    <name type="scientific">Panicum virgatum</name>
    <name type="common">Blackwell switchgrass</name>
    <dbReference type="NCBI Taxonomy" id="38727"/>
    <lineage>
        <taxon>Eukaryota</taxon>
        <taxon>Viridiplantae</taxon>
        <taxon>Streptophyta</taxon>
        <taxon>Embryophyta</taxon>
        <taxon>Tracheophyta</taxon>
        <taxon>Spermatophyta</taxon>
        <taxon>Magnoliopsida</taxon>
        <taxon>Liliopsida</taxon>
        <taxon>Poales</taxon>
        <taxon>Poaceae</taxon>
        <taxon>PACMAD clade</taxon>
        <taxon>Panicoideae</taxon>
        <taxon>Panicodae</taxon>
        <taxon>Paniceae</taxon>
        <taxon>Panicinae</taxon>
        <taxon>Panicum</taxon>
        <taxon>Panicum sect. Hiantes</taxon>
    </lineage>
</organism>
<evidence type="ECO:0000313" key="3">
    <source>
        <dbReference type="Proteomes" id="UP000823388"/>
    </source>
</evidence>
<keyword evidence="1" id="KW-1133">Transmembrane helix</keyword>